<evidence type="ECO:0000313" key="2">
    <source>
        <dbReference type="Proteomes" id="UP000504636"/>
    </source>
</evidence>
<evidence type="ECO:0000313" key="1">
    <source>
        <dbReference type="EMBL" id="KAF2809837.1"/>
    </source>
</evidence>
<name>A0A6A6YPP1_9PEZI</name>
<keyword evidence="2" id="KW-1185">Reference proteome</keyword>
<dbReference type="GeneID" id="54466492"/>
<dbReference type="Proteomes" id="UP000504636">
    <property type="component" value="Unplaced"/>
</dbReference>
<dbReference type="RefSeq" id="XP_033576801.1">
    <property type="nucleotide sequence ID" value="XM_033725599.1"/>
</dbReference>
<reference evidence="3" key="2">
    <citation type="submission" date="2020-04" db="EMBL/GenBank/DDBJ databases">
        <authorList>
            <consortium name="NCBI Genome Project"/>
        </authorList>
    </citation>
    <scope>NUCLEOTIDE SEQUENCE</scope>
    <source>
        <strain evidence="3">CBS 304.34</strain>
    </source>
</reference>
<protein>
    <submittedName>
        <fullName evidence="1 3">Uncharacterized protein</fullName>
    </submittedName>
</protein>
<proteinExistence type="predicted"/>
<reference evidence="1 3" key="1">
    <citation type="journal article" date="2020" name="Stud. Mycol.">
        <title>101 Dothideomycetes genomes: a test case for predicting lifestyles and emergence of pathogens.</title>
        <authorList>
            <person name="Haridas S."/>
            <person name="Albert R."/>
            <person name="Binder M."/>
            <person name="Bloem J."/>
            <person name="Labutti K."/>
            <person name="Salamov A."/>
            <person name="Andreopoulos B."/>
            <person name="Baker S."/>
            <person name="Barry K."/>
            <person name="Bills G."/>
            <person name="Bluhm B."/>
            <person name="Cannon C."/>
            <person name="Castanera R."/>
            <person name="Culley D."/>
            <person name="Daum C."/>
            <person name="Ezra D."/>
            <person name="Gonzalez J."/>
            <person name="Henrissat B."/>
            <person name="Kuo A."/>
            <person name="Liang C."/>
            <person name="Lipzen A."/>
            <person name="Lutzoni F."/>
            <person name="Magnuson J."/>
            <person name="Mondo S."/>
            <person name="Nolan M."/>
            <person name="Ohm R."/>
            <person name="Pangilinan J."/>
            <person name="Park H.-J."/>
            <person name="Ramirez L."/>
            <person name="Alfaro M."/>
            <person name="Sun H."/>
            <person name="Tritt A."/>
            <person name="Yoshinaga Y."/>
            <person name="Zwiers L.-H."/>
            <person name="Turgeon B."/>
            <person name="Goodwin S."/>
            <person name="Spatafora J."/>
            <person name="Crous P."/>
            <person name="Grigoriev I."/>
        </authorList>
    </citation>
    <scope>NUCLEOTIDE SEQUENCE</scope>
    <source>
        <strain evidence="1 3">CBS 304.34</strain>
    </source>
</reference>
<accession>A0A6A6YPP1</accession>
<sequence length="161" mass="17931">MVDSNTRSPSRALVDDLLDQSVLRLVISGTPLSLRQFNDFLSMVQVKTWAMIAVAVVITDLQRQRDYLAPFENLGGGSIVAAINLTVNYSTTLEVFSTAFLPACNDFVEALNEFCPRLCVFTIILLNNRHGSHQKTVALYRRHLSEQIWDQAGLFHEGGCA</sequence>
<gene>
    <name evidence="1 3" type="ORF">BDZ99DRAFT_521152</name>
</gene>
<organism evidence="1">
    <name type="scientific">Mytilinidion resinicola</name>
    <dbReference type="NCBI Taxonomy" id="574789"/>
    <lineage>
        <taxon>Eukaryota</taxon>
        <taxon>Fungi</taxon>
        <taxon>Dikarya</taxon>
        <taxon>Ascomycota</taxon>
        <taxon>Pezizomycotina</taxon>
        <taxon>Dothideomycetes</taxon>
        <taxon>Pleosporomycetidae</taxon>
        <taxon>Mytilinidiales</taxon>
        <taxon>Mytilinidiaceae</taxon>
        <taxon>Mytilinidion</taxon>
    </lineage>
</organism>
<evidence type="ECO:0000313" key="3">
    <source>
        <dbReference type="RefSeq" id="XP_033576801.1"/>
    </source>
</evidence>
<reference evidence="3" key="3">
    <citation type="submission" date="2025-04" db="UniProtKB">
        <authorList>
            <consortium name="RefSeq"/>
        </authorList>
    </citation>
    <scope>IDENTIFICATION</scope>
    <source>
        <strain evidence="3">CBS 304.34</strain>
    </source>
</reference>
<dbReference type="AlphaFoldDB" id="A0A6A6YPP1"/>
<dbReference type="EMBL" id="MU003701">
    <property type="protein sequence ID" value="KAF2809837.1"/>
    <property type="molecule type" value="Genomic_DNA"/>
</dbReference>